<keyword evidence="1" id="KW-0812">Transmembrane</keyword>
<proteinExistence type="predicted"/>
<keyword evidence="1" id="KW-1133">Transmembrane helix</keyword>
<reference evidence="2 3" key="1">
    <citation type="journal article" date="2019" name="Int. J. Syst. Evol. Microbiol.">
        <title>The Global Catalogue of Microorganisms (GCM) 10K type strain sequencing project: providing services to taxonomists for standard genome sequencing and annotation.</title>
        <authorList>
            <consortium name="The Broad Institute Genomics Platform"/>
            <consortium name="The Broad Institute Genome Sequencing Center for Infectious Disease"/>
            <person name="Wu L."/>
            <person name="Ma J."/>
        </authorList>
    </citation>
    <scope>NUCLEOTIDE SEQUENCE [LARGE SCALE GENOMIC DNA]</scope>
    <source>
        <strain evidence="2 3">JCM 16009</strain>
    </source>
</reference>
<dbReference type="Proteomes" id="UP001500449">
    <property type="component" value="Unassembled WGS sequence"/>
</dbReference>
<feature type="transmembrane region" description="Helical" evidence="1">
    <location>
        <begin position="58"/>
        <end position="78"/>
    </location>
</feature>
<gene>
    <name evidence="2" type="ORF">GCM10009836_49060</name>
</gene>
<evidence type="ECO:0000256" key="1">
    <source>
        <dbReference type="SAM" id="Phobius"/>
    </source>
</evidence>
<feature type="transmembrane region" description="Helical" evidence="1">
    <location>
        <begin position="30"/>
        <end position="51"/>
    </location>
</feature>
<keyword evidence="1" id="KW-0472">Membrane</keyword>
<feature type="transmembrane region" description="Helical" evidence="1">
    <location>
        <begin position="84"/>
        <end position="107"/>
    </location>
</feature>
<dbReference type="EMBL" id="BAAAQK010000018">
    <property type="protein sequence ID" value="GAA1862896.1"/>
    <property type="molecule type" value="Genomic_DNA"/>
</dbReference>
<sequence length="190" mass="19868">MNPVKLVLGFVPFLLFTVLCSWIPVGWAALAGLVAAVAIIAATARGGVPFLPVVQAGVLLVMALVGLFGGPTVDSWLVVYGRGLVPLVLGLVIVATAVPMPFTAPFARATVPEADWHSPLFLQVNRRLSAMWGGVVLLIGLCHILGAHLAQQGVSATVLIDWGVPILALVAAAVYTRRVATHAPTREART</sequence>
<comment type="caution">
    <text evidence="2">The sequence shown here is derived from an EMBL/GenBank/DDBJ whole genome shotgun (WGS) entry which is preliminary data.</text>
</comment>
<keyword evidence="3" id="KW-1185">Reference proteome</keyword>
<feature type="transmembrane region" description="Helical" evidence="1">
    <location>
        <begin position="128"/>
        <end position="150"/>
    </location>
</feature>
<protein>
    <submittedName>
        <fullName evidence="2">Uncharacterized protein</fullName>
    </submittedName>
</protein>
<evidence type="ECO:0000313" key="3">
    <source>
        <dbReference type="Proteomes" id="UP001500449"/>
    </source>
</evidence>
<evidence type="ECO:0000313" key="2">
    <source>
        <dbReference type="EMBL" id="GAA1862896.1"/>
    </source>
</evidence>
<organism evidence="2 3">
    <name type="scientific">Pseudonocardia ailaonensis</name>
    <dbReference type="NCBI Taxonomy" id="367279"/>
    <lineage>
        <taxon>Bacteria</taxon>
        <taxon>Bacillati</taxon>
        <taxon>Actinomycetota</taxon>
        <taxon>Actinomycetes</taxon>
        <taxon>Pseudonocardiales</taxon>
        <taxon>Pseudonocardiaceae</taxon>
        <taxon>Pseudonocardia</taxon>
    </lineage>
</organism>
<feature type="transmembrane region" description="Helical" evidence="1">
    <location>
        <begin position="156"/>
        <end position="176"/>
    </location>
</feature>
<name>A0ABN2NCD7_9PSEU</name>
<accession>A0ABN2NCD7</accession>